<name>A0AAW2CUZ1_9ROSI</name>
<organism evidence="2 3">
    <name type="scientific">Lithocarpus litseifolius</name>
    <dbReference type="NCBI Taxonomy" id="425828"/>
    <lineage>
        <taxon>Eukaryota</taxon>
        <taxon>Viridiplantae</taxon>
        <taxon>Streptophyta</taxon>
        <taxon>Embryophyta</taxon>
        <taxon>Tracheophyta</taxon>
        <taxon>Spermatophyta</taxon>
        <taxon>Magnoliopsida</taxon>
        <taxon>eudicotyledons</taxon>
        <taxon>Gunneridae</taxon>
        <taxon>Pentapetalae</taxon>
        <taxon>rosids</taxon>
        <taxon>fabids</taxon>
        <taxon>Fagales</taxon>
        <taxon>Fagaceae</taxon>
        <taxon>Lithocarpus</taxon>
    </lineage>
</organism>
<dbReference type="EMBL" id="JAZDWU010000005">
    <property type="protein sequence ID" value="KAL0001931.1"/>
    <property type="molecule type" value="Genomic_DNA"/>
</dbReference>
<keyword evidence="1" id="KW-1133">Transmembrane helix</keyword>
<reference evidence="2 3" key="1">
    <citation type="submission" date="2024-01" db="EMBL/GenBank/DDBJ databases">
        <title>A telomere-to-telomere, gap-free genome of sweet tea (Lithocarpus litseifolius).</title>
        <authorList>
            <person name="Zhou J."/>
        </authorList>
    </citation>
    <scope>NUCLEOTIDE SEQUENCE [LARGE SCALE GENOMIC DNA]</scope>
    <source>
        <strain evidence="2">Zhou-2022a</strain>
        <tissue evidence="2">Leaf</tissue>
    </source>
</reference>
<sequence>MCRHCGETVDHLFLHCEMAYRLWSFALTTFGLSWVMPRSIPDLLFGWWNWLGKHSSQIWNLVPLCILWCLWKERNRRTFEDLESSIVQMTASFCGNLFDWSRAWGLTSSDSLPSFLSSLFLL</sequence>
<feature type="transmembrane region" description="Helical" evidence="1">
    <location>
        <begin position="56"/>
        <end position="71"/>
    </location>
</feature>
<feature type="transmembrane region" description="Helical" evidence="1">
    <location>
        <begin position="20"/>
        <end position="36"/>
    </location>
</feature>
<keyword evidence="1" id="KW-0812">Transmembrane</keyword>
<proteinExistence type="predicted"/>
<evidence type="ECO:0000313" key="2">
    <source>
        <dbReference type="EMBL" id="KAL0001931.1"/>
    </source>
</evidence>
<dbReference type="Proteomes" id="UP001459277">
    <property type="component" value="Unassembled WGS sequence"/>
</dbReference>
<gene>
    <name evidence="2" type="ORF">SO802_015712</name>
</gene>
<keyword evidence="3" id="KW-1185">Reference proteome</keyword>
<keyword evidence="1" id="KW-0472">Membrane</keyword>
<evidence type="ECO:0000256" key="1">
    <source>
        <dbReference type="SAM" id="Phobius"/>
    </source>
</evidence>
<accession>A0AAW2CUZ1</accession>
<comment type="caution">
    <text evidence="2">The sequence shown here is derived from an EMBL/GenBank/DDBJ whole genome shotgun (WGS) entry which is preliminary data.</text>
</comment>
<protein>
    <recommendedName>
        <fullName evidence="4">Reverse transcriptase zinc-binding domain-containing protein</fullName>
    </recommendedName>
</protein>
<evidence type="ECO:0008006" key="4">
    <source>
        <dbReference type="Google" id="ProtNLM"/>
    </source>
</evidence>
<evidence type="ECO:0000313" key="3">
    <source>
        <dbReference type="Proteomes" id="UP001459277"/>
    </source>
</evidence>
<dbReference type="AlphaFoldDB" id="A0AAW2CUZ1"/>